<dbReference type="CDD" id="cd19489">
    <property type="entry name" value="Rad51D"/>
    <property type="match status" value="1"/>
</dbReference>
<keyword evidence="7" id="KW-0233">DNA recombination</keyword>
<dbReference type="EMBL" id="OZ034822">
    <property type="protein sequence ID" value="CAL1410570.1"/>
    <property type="molecule type" value="Genomic_DNA"/>
</dbReference>
<dbReference type="PANTHER" id="PTHR46457:SF1">
    <property type="entry name" value="DNA REPAIR PROTEIN RAD51 HOMOLOG 4"/>
    <property type="match status" value="1"/>
</dbReference>
<dbReference type="GO" id="GO:0005524">
    <property type="term" value="F:ATP binding"/>
    <property type="evidence" value="ECO:0007669"/>
    <property type="project" value="UniProtKB-KW"/>
</dbReference>
<dbReference type="AlphaFoldDB" id="A0AAV2GM65"/>
<gene>
    <name evidence="12" type="ORF">LTRI10_LOCUS49979</name>
</gene>
<evidence type="ECO:0000256" key="7">
    <source>
        <dbReference type="ARBA" id="ARBA00023172"/>
    </source>
</evidence>
<dbReference type="GO" id="GO:0000400">
    <property type="term" value="F:four-way junction DNA binding"/>
    <property type="evidence" value="ECO:0007669"/>
    <property type="project" value="TreeGrafter"/>
</dbReference>
<dbReference type="InterPro" id="IPR013632">
    <property type="entry name" value="Rad51_C"/>
</dbReference>
<dbReference type="FunFam" id="3.40.50.300:FF:001665">
    <property type="entry name" value="DNA repair protein RAD51 4"/>
    <property type="match status" value="1"/>
</dbReference>
<accession>A0AAV2GM65</accession>
<keyword evidence="13" id="KW-1185">Reference proteome</keyword>
<dbReference type="GO" id="GO:0042148">
    <property type="term" value="P:DNA strand invasion"/>
    <property type="evidence" value="ECO:0007669"/>
    <property type="project" value="TreeGrafter"/>
</dbReference>
<dbReference type="GO" id="GO:0003697">
    <property type="term" value="F:single-stranded DNA binding"/>
    <property type="evidence" value="ECO:0007669"/>
    <property type="project" value="TreeGrafter"/>
</dbReference>
<keyword evidence="8" id="KW-0234">DNA repair</keyword>
<evidence type="ECO:0000313" key="12">
    <source>
        <dbReference type="EMBL" id="CAL1410570.1"/>
    </source>
</evidence>
<keyword evidence="6" id="KW-0238">DNA-binding</keyword>
<dbReference type="InterPro" id="IPR003593">
    <property type="entry name" value="AAA+_ATPase"/>
</dbReference>
<name>A0AAV2GM65_9ROSI</name>
<comment type="similarity">
    <text evidence="2">Belongs to the RecA family. RAD51 subfamily.</text>
</comment>
<evidence type="ECO:0000256" key="5">
    <source>
        <dbReference type="ARBA" id="ARBA00022840"/>
    </source>
</evidence>
<dbReference type="GO" id="GO:0000723">
    <property type="term" value="P:telomere maintenance"/>
    <property type="evidence" value="ECO:0007669"/>
    <property type="project" value="TreeGrafter"/>
</dbReference>
<dbReference type="PROSITE" id="PS50162">
    <property type="entry name" value="RECA_2"/>
    <property type="match status" value="1"/>
</dbReference>
<organism evidence="12 13">
    <name type="scientific">Linum trigynum</name>
    <dbReference type="NCBI Taxonomy" id="586398"/>
    <lineage>
        <taxon>Eukaryota</taxon>
        <taxon>Viridiplantae</taxon>
        <taxon>Streptophyta</taxon>
        <taxon>Embryophyta</taxon>
        <taxon>Tracheophyta</taxon>
        <taxon>Spermatophyta</taxon>
        <taxon>Magnoliopsida</taxon>
        <taxon>eudicotyledons</taxon>
        <taxon>Gunneridae</taxon>
        <taxon>Pentapetalae</taxon>
        <taxon>rosids</taxon>
        <taxon>fabids</taxon>
        <taxon>Malpighiales</taxon>
        <taxon>Linaceae</taxon>
        <taxon>Linum</taxon>
    </lineage>
</organism>
<dbReference type="GO" id="GO:0005815">
    <property type="term" value="C:microtubule organizing center"/>
    <property type="evidence" value="ECO:0007669"/>
    <property type="project" value="TreeGrafter"/>
</dbReference>
<dbReference type="InterPro" id="IPR051988">
    <property type="entry name" value="HRR_RAD51_Paralog"/>
</dbReference>
<keyword evidence="5" id="KW-0067">ATP-binding</keyword>
<dbReference type="GO" id="GO:0140664">
    <property type="term" value="F:ATP-dependent DNA damage sensor activity"/>
    <property type="evidence" value="ECO:0007669"/>
    <property type="project" value="InterPro"/>
</dbReference>
<dbReference type="Proteomes" id="UP001497516">
    <property type="component" value="Chromosome 9"/>
</dbReference>
<dbReference type="InterPro" id="IPR047323">
    <property type="entry name" value="Rad51D_C"/>
</dbReference>
<proteinExistence type="inferred from homology"/>
<evidence type="ECO:0000256" key="10">
    <source>
        <dbReference type="ARBA" id="ARBA00056000"/>
    </source>
</evidence>
<dbReference type="InterPro" id="IPR020588">
    <property type="entry name" value="RecA_ATP-bd"/>
</dbReference>
<dbReference type="InterPro" id="IPR027417">
    <property type="entry name" value="P-loop_NTPase"/>
</dbReference>
<dbReference type="GO" id="GO:0000724">
    <property type="term" value="P:double-strand break repair via homologous recombination"/>
    <property type="evidence" value="ECO:0007669"/>
    <property type="project" value="TreeGrafter"/>
</dbReference>
<dbReference type="Gene3D" id="3.40.50.300">
    <property type="entry name" value="P-loop containing nucleotide triphosphate hydrolases"/>
    <property type="match status" value="1"/>
</dbReference>
<dbReference type="GO" id="GO:0033063">
    <property type="term" value="C:Rad51B-Rad51C-Rad51D-XRCC2 complex"/>
    <property type="evidence" value="ECO:0007669"/>
    <property type="project" value="TreeGrafter"/>
</dbReference>
<keyword evidence="3" id="KW-0547">Nucleotide-binding</keyword>
<comment type="function">
    <text evidence="10">Involved in the homologous recombination repair (HRR) pathway of double-stranded DNA breaks arising during DNA replication or induced by DNA-damaging agents.</text>
</comment>
<reference evidence="12 13" key="1">
    <citation type="submission" date="2024-04" db="EMBL/GenBank/DDBJ databases">
        <authorList>
            <person name="Fracassetti M."/>
        </authorList>
    </citation>
    <scope>NUCLEOTIDE SEQUENCE [LARGE SCALE GENOMIC DNA]</scope>
</reference>
<evidence type="ECO:0000256" key="9">
    <source>
        <dbReference type="ARBA" id="ARBA00023242"/>
    </source>
</evidence>
<evidence type="ECO:0000256" key="3">
    <source>
        <dbReference type="ARBA" id="ARBA00022741"/>
    </source>
</evidence>
<keyword evidence="9" id="KW-0539">Nucleus</keyword>
<dbReference type="SMART" id="SM00382">
    <property type="entry name" value="AAA"/>
    <property type="match status" value="1"/>
</dbReference>
<dbReference type="GO" id="GO:0005657">
    <property type="term" value="C:replication fork"/>
    <property type="evidence" value="ECO:0007669"/>
    <property type="project" value="TreeGrafter"/>
</dbReference>
<evidence type="ECO:0000256" key="6">
    <source>
        <dbReference type="ARBA" id="ARBA00023125"/>
    </source>
</evidence>
<dbReference type="Pfam" id="PF08423">
    <property type="entry name" value="Rad51"/>
    <property type="match status" value="1"/>
</dbReference>
<evidence type="ECO:0000259" key="11">
    <source>
        <dbReference type="PROSITE" id="PS50162"/>
    </source>
</evidence>
<protein>
    <recommendedName>
        <fullName evidence="11">RecA family profile 1 domain-containing protein</fullName>
    </recommendedName>
</protein>
<dbReference type="GO" id="GO:0007131">
    <property type="term" value="P:reciprocal meiotic recombination"/>
    <property type="evidence" value="ECO:0007669"/>
    <property type="project" value="TreeGrafter"/>
</dbReference>
<evidence type="ECO:0000313" key="13">
    <source>
        <dbReference type="Proteomes" id="UP001497516"/>
    </source>
</evidence>
<comment type="subcellular location">
    <subcellularLocation>
        <location evidence="1">Nucleus</location>
    </subcellularLocation>
</comment>
<evidence type="ECO:0000256" key="8">
    <source>
        <dbReference type="ARBA" id="ARBA00023204"/>
    </source>
</evidence>
<evidence type="ECO:0000256" key="2">
    <source>
        <dbReference type="ARBA" id="ARBA00007095"/>
    </source>
</evidence>
<sequence length="384" mass="41252">MGSSNKAQIAGTGSEALFVSHKPSVFLSPAFICRILPTRPDRRAPNSFPVSTATAPAPIEGEKAMTALKSLEQEFPLLDINFQSFCASHSILTIADFLTHDLHSLAAAAESQPASLRLKEGISQVLSIVDTLHQPWLDGLELLQDAMDNKRVLSTGIAAVDSFLHGGLRVGQLTELAGPSSSGKTQLCLRLASSVAKMDRGSVVYVDTGNSFSSRRIHHFLCENGGPPSKQDDTGIVQRVMSRILRHSVFDINLLFNVLHQLEFILGSQECMEGCKVQLLIVDSVSSLITPILGGGSSQGYSLMASLGVLLKKLAHEHDIAILVTNHMVGGERGNPKPALGESWKSIPHVRLLLSCDYETNTCNISTLKHPSLAAGRSASFVID</sequence>
<feature type="domain" description="RecA family profile 1" evidence="11">
    <location>
        <begin position="149"/>
        <end position="328"/>
    </location>
</feature>
<dbReference type="PANTHER" id="PTHR46457">
    <property type="entry name" value="DNA REPAIR PROTEIN RAD51 HOMOLOG 4"/>
    <property type="match status" value="1"/>
</dbReference>
<dbReference type="SUPFAM" id="SSF52540">
    <property type="entry name" value="P-loop containing nucleoside triphosphate hydrolases"/>
    <property type="match status" value="1"/>
</dbReference>
<evidence type="ECO:0000256" key="4">
    <source>
        <dbReference type="ARBA" id="ARBA00022763"/>
    </source>
</evidence>
<keyword evidence="4" id="KW-0227">DNA damage</keyword>
<evidence type="ECO:0000256" key="1">
    <source>
        <dbReference type="ARBA" id="ARBA00004123"/>
    </source>
</evidence>